<organism evidence="1">
    <name type="scientific">Rhizophora mucronata</name>
    <name type="common">Asiatic mangrove</name>
    <dbReference type="NCBI Taxonomy" id="61149"/>
    <lineage>
        <taxon>Eukaryota</taxon>
        <taxon>Viridiplantae</taxon>
        <taxon>Streptophyta</taxon>
        <taxon>Embryophyta</taxon>
        <taxon>Tracheophyta</taxon>
        <taxon>Spermatophyta</taxon>
        <taxon>Magnoliopsida</taxon>
        <taxon>eudicotyledons</taxon>
        <taxon>Gunneridae</taxon>
        <taxon>Pentapetalae</taxon>
        <taxon>rosids</taxon>
        <taxon>fabids</taxon>
        <taxon>Malpighiales</taxon>
        <taxon>Rhizophoraceae</taxon>
        <taxon>Rhizophora</taxon>
    </lineage>
</organism>
<proteinExistence type="predicted"/>
<name>A0A2P2PC02_RHIMU</name>
<sequence>MHYQNIQEEKDARQSAYHQEGLYSKLVFAAE</sequence>
<dbReference type="AlphaFoldDB" id="A0A2P2PC02"/>
<dbReference type="EMBL" id="GGEC01071667">
    <property type="protein sequence ID" value="MBX52151.1"/>
    <property type="molecule type" value="Transcribed_RNA"/>
</dbReference>
<protein>
    <submittedName>
        <fullName evidence="1">Uncharacterized protein</fullName>
    </submittedName>
</protein>
<evidence type="ECO:0000313" key="1">
    <source>
        <dbReference type="EMBL" id="MBX52151.1"/>
    </source>
</evidence>
<accession>A0A2P2PC02</accession>
<reference evidence="1" key="1">
    <citation type="submission" date="2018-02" db="EMBL/GenBank/DDBJ databases">
        <title>Rhizophora mucronata_Transcriptome.</title>
        <authorList>
            <person name="Meera S.P."/>
            <person name="Sreeshan A."/>
            <person name="Augustine A."/>
        </authorList>
    </citation>
    <scope>NUCLEOTIDE SEQUENCE</scope>
    <source>
        <tissue evidence="1">Leaf</tissue>
    </source>
</reference>